<dbReference type="InterPro" id="IPR000215">
    <property type="entry name" value="Serpin_fam"/>
</dbReference>
<dbReference type="SUPFAM" id="SSF56574">
    <property type="entry name" value="Serpins"/>
    <property type="match status" value="1"/>
</dbReference>
<dbReference type="PROSITE" id="PS00284">
    <property type="entry name" value="SERPIN"/>
    <property type="match status" value="1"/>
</dbReference>
<dbReference type="Gene3D" id="3.30.497.10">
    <property type="entry name" value="Antithrombin, subunit I, domain 2"/>
    <property type="match status" value="1"/>
</dbReference>
<dbReference type="PANTHER" id="PTHR11461:SF211">
    <property type="entry name" value="GH10112P-RELATED"/>
    <property type="match status" value="1"/>
</dbReference>
<dbReference type="Pfam" id="PF00079">
    <property type="entry name" value="Serpin"/>
    <property type="match status" value="1"/>
</dbReference>
<dbReference type="EMBL" id="KI659111">
    <property type="protein sequence ID" value="ETN80398.1"/>
    <property type="molecule type" value="Genomic_DNA"/>
</dbReference>
<accession>W2TF01</accession>
<evidence type="ECO:0000256" key="1">
    <source>
        <dbReference type="ARBA" id="ARBA00009500"/>
    </source>
</evidence>
<organism evidence="3 4">
    <name type="scientific">Necator americanus</name>
    <name type="common">Human hookworm</name>
    <dbReference type="NCBI Taxonomy" id="51031"/>
    <lineage>
        <taxon>Eukaryota</taxon>
        <taxon>Metazoa</taxon>
        <taxon>Ecdysozoa</taxon>
        <taxon>Nematoda</taxon>
        <taxon>Chromadorea</taxon>
        <taxon>Rhabditida</taxon>
        <taxon>Rhabditina</taxon>
        <taxon>Rhabditomorpha</taxon>
        <taxon>Strongyloidea</taxon>
        <taxon>Ancylostomatidae</taxon>
        <taxon>Bunostominae</taxon>
        <taxon>Necator</taxon>
    </lineage>
</organism>
<dbReference type="GO" id="GO:0004867">
    <property type="term" value="F:serine-type endopeptidase inhibitor activity"/>
    <property type="evidence" value="ECO:0007669"/>
    <property type="project" value="InterPro"/>
</dbReference>
<dbReference type="Proteomes" id="UP000053676">
    <property type="component" value="Unassembled WGS sequence"/>
</dbReference>
<feature type="domain" description="Serpin" evidence="2">
    <location>
        <begin position="6"/>
        <end position="117"/>
    </location>
</feature>
<dbReference type="OrthoDB" id="9518664at2759"/>
<dbReference type="InterPro" id="IPR023796">
    <property type="entry name" value="Serpin_dom"/>
</dbReference>
<dbReference type="InterPro" id="IPR036186">
    <property type="entry name" value="Serpin_sf"/>
</dbReference>
<dbReference type="OMA" id="HENNSIF"/>
<dbReference type="PANTHER" id="PTHR11461">
    <property type="entry name" value="SERINE PROTEASE INHIBITOR, SERPIN"/>
    <property type="match status" value="1"/>
</dbReference>
<protein>
    <recommendedName>
        <fullName evidence="2">Serpin domain-containing protein</fullName>
    </recommendedName>
</protein>
<dbReference type="KEGG" id="nai:NECAME_18015"/>
<comment type="similarity">
    <text evidence="1">Belongs to the serpin family.</text>
</comment>
<dbReference type="InterPro" id="IPR023795">
    <property type="entry name" value="Serpin_CS"/>
</dbReference>
<evidence type="ECO:0000259" key="2">
    <source>
        <dbReference type="Pfam" id="PF00079"/>
    </source>
</evidence>
<dbReference type="InterPro" id="IPR042178">
    <property type="entry name" value="Serpin_sf_1"/>
</dbReference>
<reference evidence="4" key="1">
    <citation type="journal article" date="2014" name="Nat. Genet.">
        <title>Genome of the human hookworm Necator americanus.</title>
        <authorList>
            <person name="Tang Y.T."/>
            <person name="Gao X."/>
            <person name="Rosa B.A."/>
            <person name="Abubucker S."/>
            <person name="Hallsworth-Pepin K."/>
            <person name="Martin J."/>
            <person name="Tyagi R."/>
            <person name="Heizer E."/>
            <person name="Zhang X."/>
            <person name="Bhonagiri-Palsikar V."/>
            <person name="Minx P."/>
            <person name="Warren W.C."/>
            <person name="Wang Q."/>
            <person name="Zhan B."/>
            <person name="Hotez P.J."/>
            <person name="Sternberg P.W."/>
            <person name="Dougall A."/>
            <person name="Gaze S.T."/>
            <person name="Mulvenna J."/>
            <person name="Sotillo J."/>
            <person name="Ranganathan S."/>
            <person name="Rabelo E.M."/>
            <person name="Wilson R.K."/>
            <person name="Felgner P.L."/>
            <person name="Bethony J."/>
            <person name="Hawdon J.M."/>
            <person name="Gasser R.B."/>
            <person name="Loukas A."/>
            <person name="Mitreva M."/>
        </authorList>
    </citation>
    <scope>NUCLEOTIDE SEQUENCE [LARGE SCALE GENOMIC DNA]</scope>
</reference>
<dbReference type="GO" id="GO:0005615">
    <property type="term" value="C:extracellular space"/>
    <property type="evidence" value="ECO:0007669"/>
    <property type="project" value="InterPro"/>
</dbReference>
<keyword evidence="4" id="KW-1185">Reference proteome</keyword>
<sequence length="117" mass="13139">MLSKLEITYVSLTIPKMKIETDFKLKEALMQMGVTEMFSDRADLSGITTSTPLKISEAAHKAMIEVDEGGTTAAATTIIKYHFLCGYFNEPKQFRADHPFIFVLTKNNNPLFIGQFV</sequence>
<name>W2TF01_NECAM</name>
<evidence type="ECO:0000313" key="4">
    <source>
        <dbReference type="Proteomes" id="UP000053676"/>
    </source>
</evidence>
<proteinExistence type="inferred from homology"/>
<dbReference type="AlphaFoldDB" id="W2TF01"/>
<evidence type="ECO:0000313" key="3">
    <source>
        <dbReference type="EMBL" id="ETN80398.1"/>
    </source>
</evidence>
<gene>
    <name evidence="3" type="ORF">NECAME_18015</name>
</gene>